<reference evidence="6" key="1">
    <citation type="submission" date="2013-04" db="EMBL/GenBank/DDBJ databases">
        <authorList>
            <person name="Qu J."/>
            <person name="Murali S.C."/>
            <person name="Bandaranaike D."/>
            <person name="Bellair M."/>
            <person name="Blankenburg K."/>
            <person name="Chao H."/>
            <person name="Dinh H."/>
            <person name="Doddapaneni H."/>
            <person name="Downs B."/>
            <person name="Dugan-Rocha S."/>
            <person name="Elkadiri S."/>
            <person name="Gnanaolivu R.D."/>
            <person name="Hernandez B."/>
            <person name="Javaid M."/>
            <person name="Jayaseelan J.C."/>
            <person name="Lee S."/>
            <person name="Li M."/>
            <person name="Ming W."/>
            <person name="Munidasa M."/>
            <person name="Muniz J."/>
            <person name="Nguyen L."/>
            <person name="Ongeri F."/>
            <person name="Osuji N."/>
            <person name="Pu L.-L."/>
            <person name="Puazo M."/>
            <person name="Qu C."/>
            <person name="Quiroz J."/>
            <person name="Raj R."/>
            <person name="Weissenberger G."/>
            <person name="Xin Y."/>
            <person name="Zou X."/>
            <person name="Han Y."/>
            <person name="Richards S."/>
            <person name="Worley K."/>
            <person name="Muzny D."/>
            <person name="Gibbs R."/>
        </authorList>
    </citation>
    <scope>NUCLEOTIDE SEQUENCE</scope>
    <source>
        <strain evidence="6">Sampled in the wild</strain>
    </source>
</reference>
<dbReference type="PROSITE" id="PS00018">
    <property type="entry name" value="EF_HAND_1"/>
    <property type="match status" value="1"/>
</dbReference>
<dbReference type="SUPFAM" id="SSF47473">
    <property type="entry name" value="EF-hand"/>
    <property type="match status" value="1"/>
</dbReference>
<dbReference type="PANTHER" id="PTHR45791:SF9">
    <property type="entry name" value="FREQUENIN-1-LIKE PROTEIN"/>
    <property type="match status" value="1"/>
</dbReference>
<comment type="caution">
    <text evidence="6">The sequence shown here is derived from an EMBL/GenBank/DDBJ whole genome shotgun (WGS) entry which is preliminary data.</text>
</comment>
<gene>
    <name evidence="6" type="ORF">J437_LFUL012436</name>
</gene>
<keyword evidence="3" id="KW-0106">Calcium</keyword>
<dbReference type="InterPro" id="IPR011992">
    <property type="entry name" value="EF-hand-dom_pair"/>
</dbReference>
<keyword evidence="2" id="KW-0677">Repeat</keyword>
<protein>
    <recommendedName>
        <fullName evidence="5">EF-hand domain-containing protein</fullName>
    </recommendedName>
</protein>
<dbReference type="GO" id="GO:0000287">
    <property type="term" value="F:magnesium ion binding"/>
    <property type="evidence" value="ECO:0007669"/>
    <property type="project" value="TreeGrafter"/>
</dbReference>
<keyword evidence="1" id="KW-0479">Metal-binding</keyword>
<evidence type="ECO:0000256" key="3">
    <source>
        <dbReference type="ARBA" id="ARBA00022837"/>
    </source>
</evidence>
<feature type="domain" description="EF-hand" evidence="5">
    <location>
        <begin position="60"/>
        <end position="95"/>
    </location>
</feature>
<dbReference type="PROSITE" id="PS50222">
    <property type="entry name" value="EF_HAND_2"/>
    <property type="match status" value="1"/>
</dbReference>
<proteinExistence type="predicted"/>
<evidence type="ECO:0000313" key="6">
    <source>
        <dbReference type="EMBL" id="KAG8233231.1"/>
    </source>
</evidence>
<evidence type="ECO:0000256" key="1">
    <source>
        <dbReference type="ARBA" id="ARBA00022723"/>
    </source>
</evidence>
<reference evidence="6" key="2">
    <citation type="submission" date="2017-10" db="EMBL/GenBank/DDBJ databases">
        <title>Ladona fulva Genome sequencing and assembly.</title>
        <authorList>
            <person name="Murali S."/>
            <person name="Richards S."/>
            <person name="Bandaranaike D."/>
            <person name="Bellair M."/>
            <person name="Blankenburg K."/>
            <person name="Chao H."/>
            <person name="Dinh H."/>
            <person name="Doddapaneni H."/>
            <person name="Dugan-Rocha S."/>
            <person name="Elkadiri S."/>
            <person name="Gnanaolivu R."/>
            <person name="Hernandez B."/>
            <person name="Skinner E."/>
            <person name="Javaid M."/>
            <person name="Lee S."/>
            <person name="Li M."/>
            <person name="Ming W."/>
            <person name="Munidasa M."/>
            <person name="Muniz J."/>
            <person name="Nguyen L."/>
            <person name="Hughes D."/>
            <person name="Osuji N."/>
            <person name="Pu L.-L."/>
            <person name="Puazo M."/>
            <person name="Qu C."/>
            <person name="Quiroz J."/>
            <person name="Raj R."/>
            <person name="Weissenberger G."/>
            <person name="Xin Y."/>
            <person name="Zou X."/>
            <person name="Han Y."/>
            <person name="Worley K."/>
            <person name="Muzny D."/>
            <person name="Gibbs R."/>
        </authorList>
    </citation>
    <scope>NUCLEOTIDE SEQUENCE</scope>
    <source>
        <strain evidence="6">Sampled in the wild</strain>
    </source>
</reference>
<sequence length="146" mass="16841">MGKSWSSGMLTSEMVEEYAELTFLSRAEIVHIYERFQSINKLQRQRLYVADVLEEFKELKYNPFCERLLAVFSSSGDGYLSFEDMLDMASALSKNAPTEVKAAWAFKIYDYDGDKQLGIEDINKTILVLTQGQLSMEEHKLFVKNK</sequence>
<dbReference type="InterPro" id="IPR002048">
    <property type="entry name" value="EF_hand_dom"/>
</dbReference>
<dbReference type="Gene3D" id="1.10.238.10">
    <property type="entry name" value="EF-hand"/>
    <property type="match status" value="1"/>
</dbReference>
<dbReference type="AlphaFoldDB" id="A0A8K0KFU3"/>
<dbReference type="Proteomes" id="UP000792457">
    <property type="component" value="Unassembled WGS sequence"/>
</dbReference>
<evidence type="ECO:0000256" key="2">
    <source>
        <dbReference type="ARBA" id="ARBA00022737"/>
    </source>
</evidence>
<dbReference type="GO" id="GO:0005509">
    <property type="term" value="F:calcium ion binding"/>
    <property type="evidence" value="ECO:0007669"/>
    <property type="project" value="InterPro"/>
</dbReference>
<name>A0A8K0KFU3_LADFU</name>
<dbReference type="PANTHER" id="PTHR45791">
    <property type="entry name" value="CALCIUM AND INTEGRIN BINDING FAMILY MEMBER 2"/>
    <property type="match status" value="1"/>
</dbReference>
<evidence type="ECO:0000313" key="7">
    <source>
        <dbReference type="Proteomes" id="UP000792457"/>
    </source>
</evidence>
<accession>A0A8K0KFU3</accession>
<dbReference type="EMBL" id="KZ308696">
    <property type="protein sequence ID" value="KAG8233231.1"/>
    <property type="molecule type" value="Genomic_DNA"/>
</dbReference>
<keyword evidence="7" id="KW-1185">Reference proteome</keyword>
<evidence type="ECO:0000259" key="5">
    <source>
        <dbReference type="PROSITE" id="PS50222"/>
    </source>
</evidence>
<evidence type="ECO:0000256" key="4">
    <source>
        <dbReference type="ARBA" id="ARBA00022842"/>
    </source>
</evidence>
<keyword evidence="4" id="KW-0460">Magnesium</keyword>
<dbReference type="InterPro" id="IPR051433">
    <property type="entry name" value="CIBP"/>
</dbReference>
<organism evidence="6 7">
    <name type="scientific">Ladona fulva</name>
    <name type="common">Scarce chaser dragonfly</name>
    <name type="synonym">Libellula fulva</name>
    <dbReference type="NCBI Taxonomy" id="123851"/>
    <lineage>
        <taxon>Eukaryota</taxon>
        <taxon>Metazoa</taxon>
        <taxon>Ecdysozoa</taxon>
        <taxon>Arthropoda</taxon>
        <taxon>Hexapoda</taxon>
        <taxon>Insecta</taxon>
        <taxon>Pterygota</taxon>
        <taxon>Palaeoptera</taxon>
        <taxon>Odonata</taxon>
        <taxon>Epiprocta</taxon>
        <taxon>Anisoptera</taxon>
        <taxon>Libelluloidea</taxon>
        <taxon>Libellulidae</taxon>
        <taxon>Ladona</taxon>
    </lineage>
</organism>
<dbReference type="OrthoDB" id="114727at2759"/>
<dbReference type="InterPro" id="IPR018247">
    <property type="entry name" value="EF_Hand_1_Ca_BS"/>
</dbReference>